<gene>
    <name evidence="1" type="ORF">I6M80_23335</name>
</gene>
<evidence type="ECO:0000313" key="2">
    <source>
        <dbReference type="Proteomes" id="UP001318920"/>
    </source>
</evidence>
<organism evidence="1 2">
    <name type="scientific">Citrobacter cronae</name>
    <dbReference type="NCBI Taxonomy" id="1748967"/>
    <lineage>
        <taxon>Bacteria</taxon>
        <taxon>Pseudomonadati</taxon>
        <taxon>Pseudomonadota</taxon>
        <taxon>Gammaproteobacteria</taxon>
        <taxon>Enterobacterales</taxon>
        <taxon>Enterobacteriaceae</taxon>
        <taxon>Citrobacter</taxon>
        <taxon>Citrobacter freundii complex</taxon>
    </lineage>
</organism>
<accession>A0ABS1ABF8</accession>
<name>A0ABS1ABF8_9ENTR</name>
<keyword evidence="2" id="KW-1185">Reference proteome</keyword>
<proteinExistence type="predicted"/>
<dbReference type="Proteomes" id="UP001318920">
    <property type="component" value="Unassembled WGS sequence"/>
</dbReference>
<dbReference type="EMBL" id="JADWNA010000020">
    <property type="protein sequence ID" value="MBJ8393162.1"/>
    <property type="molecule type" value="Genomic_DNA"/>
</dbReference>
<protein>
    <submittedName>
        <fullName evidence="1">Uncharacterized protein</fullName>
    </submittedName>
</protein>
<reference evidence="1 2" key="1">
    <citation type="submission" date="2020-11" db="EMBL/GenBank/DDBJ databases">
        <title>Enhanced detection system for hospital associated transmission using whole genome sequencing surveillance.</title>
        <authorList>
            <person name="Harrison L.H."/>
            <person name="Van Tyne D."/>
            <person name="Marsh J.W."/>
            <person name="Griffith M.P."/>
            <person name="Snyder D.J."/>
            <person name="Cooper V.S."/>
            <person name="Mustapha M."/>
        </authorList>
    </citation>
    <scope>NUCLEOTIDE SEQUENCE [LARGE SCALE GENOMIC DNA]</scope>
    <source>
        <strain evidence="1 2">CB00171</strain>
    </source>
</reference>
<evidence type="ECO:0000313" key="1">
    <source>
        <dbReference type="EMBL" id="MBJ8393162.1"/>
    </source>
</evidence>
<dbReference type="RefSeq" id="WP_199981269.1">
    <property type="nucleotide sequence ID" value="NZ_JADWNA010000020.1"/>
</dbReference>
<sequence>MIMDTNEKGDKHYVAKFGFYPKFLEIKTDCFSVSTLQDYESVIKHLKDHPNADNGWIYAGQQETQDLHGIVRKKPYSGRVFSLPKTHTLALNGDFSREDLDFVIWCLSFFTGIRLTITQAGFLDATPTKLGTLVDFCVSGSSEQDAIQLALNFLGKQNLHPFECMRIAAVIHALFLSQRPQSMHFEKFQYLYMALDGCFSIMWDRRDKTKKLQKPTHANRVKWVCEKFEIMPPFWADGENSIVSTRNENFHEAIFFGQPLGFSAYGATQSSPNHNNILLQMEALICRFLVAILGVNDENYIHSGLNSREIHPLKLR</sequence>
<comment type="caution">
    <text evidence="1">The sequence shown here is derived from an EMBL/GenBank/DDBJ whole genome shotgun (WGS) entry which is preliminary data.</text>
</comment>